<feature type="region of interest" description="Disordered" evidence="1">
    <location>
        <begin position="22"/>
        <end position="51"/>
    </location>
</feature>
<dbReference type="EMBL" id="JAHRIN010042052">
    <property type="protein sequence ID" value="MEQ2205339.1"/>
    <property type="molecule type" value="Genomic_DNA"/>
</dbReference>
<name>A0ABV0RB11_9TELE</name>
<accession>A0ABV0RB11</accession>
<organism evidence="2 3">
    <name type="scientific">Xenoophorus captivus</name>
    <dbReference type="NCBI Taxonomy" id="1517983"/>
    <lineage>
        <taxon>Eukaryota</taxon>
        <taxon>Metazoa</taxon>
        <taxon>Chordata</taxon>
        <taxon>Craniata</taxon>
        <taxon>Vertebrata</taxon>
        <taxon>Euteleostomi</taxon>
        <taxon>Actinopterygii</taxon>
        <taxon>Neopterygii</taxon>
        <taxon>Teleostei</taxon>
        <taxon>Neoteleostei</taxon>
        <taxon>Acanthomorphata</taxon>
        <taxon>Ovalentaria</taxon>
        <taxon>Atherinomorphae</taxon>
        <taxon>Cyprinodontiformes</taxon>
        <taxon>Goodeidae</taxon>
        <taxon>Xenoophorus</taxon>
    </lineage>
</organism>
<reference evidence="2 3" key="1">
    <citation type="submission" date="2021-06" db="EMBL/GenBank/DDBJ databases">
        <authorList>
            <person name="Palmer J.M."/>
        </authorList>
    </citation>
    <scope>NUCLEOTIDE SEQUENCE [LARGE SCALE GENOMIC DNA]</scope>
    <source>
        <strain evidence="2 3">XC_2019</strain>
        <tissue evidence="2">Muscle</tissue>
    </source>
</reference>
<keyword evidence="3" id="KW-1185">Reference proteome</keyword>
<protein>
    <submittedName>
        <fullName evidence="2">Uncharacterized protein</fullName>
    </submittedName>
</protein>
<evidence type="ECO:0000313" key="3">
    <source>
        <dbReference type="Proteomes" id="UP001434883"/>
    </source>
</evidence>
<comment type="caution">
    <text evidence="2">The sequence shown here is derived from an EMBL/GenBank/DDBJ whole genome shotgun (WGS) entry which is preliminary data.</text>
</comment>
<evidence type="ECO:0000256" key="1">
    <source>
        <dbReference type="SAM" id="MobiDB-lite"/>
    </source>
</evidence>
<sequence>MTSRSAMAPAGGNQSIISAWLRGDSTSAAQQGRFELESRPAHRGTPGTTAG</sequence>
<dbReference type="Proteomes" id="UP001434883">
    <property type="component" value="Unassembled WGS sequence"/>
</dbReference>
<feature type="non-terminal residue" evidence="2">
    <location>
        <position position="51"/>
    </location>
</feature>
<gene>
    <name evidence="2" type="ORF">XENOCAPTIV_019748</name>
</gene>
<evidence type="ECO:0000313" key="2">
    <source>
        <dbReference type="EMBL" id="MEQ2205339.1"/>
    </source>
</evidence>
<proteinExistence type="predicted"/>